<feature type="transmembrane region" description="Helical" evidence="1">
    <location>
        <begin position="61"/>
        <end position="80"/>
    </location>
</feature>
<gene>
    <name evidence="2" type="ORF">SAMN02745130_03239</name>
</gene>
<organism evidence="2 3">
    <name type="scientific">Thiothrix eikelboomii</name>
    <dbReference type="NCBI Taxonomy" id="92487"/>
    <lineage>
        <taxon>Bacteria</taxon>
        <taxon>Pseudomonadati</taxon>
        <taxon>Pseudomonadota</taxon>
        <taxon>Gammaproteobacteria</taxon>
        <taxon>Thiotrichales</taxon>
        <taxon>Thiotrichaceae</taxon>
        <taxon>Thiothrix</taxon>
    </lineage>
</organism>
<keyword evidence="3" id="KW-1185">Reference proteome</keyword>
<evidence type="ECO:0000256" key="1">
    <source>
        <dbReference type="SAM" id="Phobius"/>
    </source>
</evidence>
<dbReference type="Proteomes" id="UP000190460">
    <property type="component" value="Unassembled WGS sequence"/>
</dbReference>
<keyword evidence="1" id="KW-0472">Membrane</keyword>
<dbReference type="AlphaFoldDB" id="A0A1T4XPG8"/>
<dbReference type="RefSeq" id="WP_078923682.1">
    <property type="nucleotide sequence ID" value="NZ_FUYB01000020.1"/>
</dbReference>
<feature type="transmembrane region" description="Helical" evidence="1">
    <location>
        <begin position="12"/>
        <end position="41"/>
    </location>
</feature>
<reference evidence="2 3" key="1">
    <citation type="submission" date="2017-02" db="EMBL/GenBank/DDBJ databases">
        <authorList>
            <person name="Peterson S.W."/>
        </authorList>
    </citation>
    <scope>NUCLEOTIDE SEQUENCE [LARGE SCALE GENOMIC DNA]</scope>
    <source>
        <strain evidence="2 3">ATCC 49788</strain>
    </source>
</reference>
<evidence type="ECO:0000313" key="3">
    <source>
        <dbReference type="Proteomes" id="UP000190460"/>
    </source>
</evidence>
<keyword evidence="1" id="KW-1133">Transmembrane helix</keyword>
<keyword evidence="1" id="KW-0812">Transmembrane</keyword>
<dbReference type="OrthoDB" id="274512at2"/>
<dbReference type="EMBL" id="FUYB01000020">
    <property type="protein sequence ID" value="SKA91243.1"/>
    <property type="molecule type" value="Genomic_DNA"/>
</dbReference>
<accession>A0A1T4XPG8</accession>
<sequence>MLQGLSAQGLRVLKYLWVAPVTVLFLPLAWLASCTGGAYALHSGVLEIWGGKLGQGLNRGLPLLGAVAAITLGHIVIGISPDYLNRTRVHEREHVRQFERWGFFFPLIYLAAGLWVLSQGKCFYLDNPFERAARRAEGRLE</sequence>
<protein>
    <submittedName>
        <fullName evidence="2">Uncharacterized protein</fullName>
    </submittedName>
</protein>
<dbReference type="STRING" id="92487.SAMN02745130_03239"/>
<name>A0A1T4XPG8_9GAMM</name>
<proteinExistence type="predicted"/>
<feature type="transmembrane region" description="Helical" evidence="1">
    <location>
        <begin position="101"/>
        <end position="118"/>
    </location>
</feature>
<evidence type="ECO:0000313" key="2">
    <source>
        <dbReference type="EMBL" id="SKA91243.1"/>
    </source>
</evidence>